<organism evidence="11 12">
    <name type="scientific">Roseitalea porphyridii</name>
    <dbReference type="NCBI Taxonomy" id="1852022"/>
    <lineage>
        <taxon>Bacteria</taxon>
        <taxon>Pseudomonadati</taxon>
        <taxon>Pseudomonadota</taxon>
        <taxon>Alphaproteobacteria</taxon>
        <taxon>Hyphomicrobiales</taxon>
        <taxon>Ahrensiaceae</taxon>
        <taxon>Roseitalea</taxon>
    </lineage>
</organism>
<feature type="binding site" evidence="8">
    <location>
        <position position="248"/>
    </location>
    <ligand>
        <name>shikimate</name>
        <dbReference type="ChEBI" id="CHEBI:36208"/>
    </ligand>
</feature>
<evidence type="ECO:0000313" key="11">
    <source>
        <dbReference type="EMBL" id="QBK29265.1"/>
    </source>
</evidence>
<comment type="function">
    <text evidence="8">Involved in the biosynthesis of the chorismate, which leads to the biosynthesis of aromatic amino acids. Catalyzes the reversible NADPH linked reduction of 3-dehydroshikimate (DHSA) to yield shikimate (SA).</text>
</comment>
<keyword evidence="5 8" id="KW-0560">Oxidoreductase</keyword>
<dbReference type="NCBIfam" id="TIGR00507">
    <property type="entry name" value="aroE"/>
    <property type="match status" value="1"/>
</dbReference>
<feature type="binding site" evidence="8">
    <location>
        <position position="89"/>
    </location>
    <ligand>
        <name>shikimate</name>
        <dbReference type="ChEBI" id="CHEBI:36208"/>
    </ligand>
</feature>
<comment type="pathway">
    <text evidence="1 8">Metabolic intermediate biosynthesis; chorismate biosynthesis; chorismate from D-erythrose 4-phosphate and phosphoenolpyruvate: step 4/7.</text>
</comment>
<dbReference type="HAMAP" id="MF_00222">
    <property type="entry name" value="Shikimate_DH_AroE"/>
    <property type="match status" value="1"/>
</dbReference>
<dbReference type="InterPro" id="IPR013708">
    <property type="entry name" value="Shikimate_DH-bd_N"/>
</dbReference>
<sequence length="284" mass="29595">MAETIRAFVAGHPIGHSRSPLIHGHWLAELGIDGSYEALDIAPAEFPSFVTGLPASGWAGGNVTIPHKEAAFAAVSRHDVAAEAIGAVNTLWHEGDRLVGGNTDAYGFAANLDERTPGWRDGTRALVIGAGGASRAIIFALLEAGFTHVDLANRTIARAEALAGRFGPAIHPAALDTLDDMAANADLIVNTTALGMAGQPPLEIDFGSARDDAIAADIVYAPLLTPFLAGARARGLQTADGLGMLLHQAVPGFERWFCVRPTVTAALRRTIVEDLGEIDGEGDA</sequence>
<dbReference type="SUPFAM" id="SSF51735">
    <property type="entry name" value="NAD(P)-binding Rossmann-fold domains"/>
    <property type="match status" value="1"/>
</dbReference>
<evidence type="ECO:0000256" key="2">
    <source>
        <dbReference type="ARBA" id="ARBA00012962"/>
    </source>
</evidence>
<feature type="binding site" evidence="8">
    <location>
        <position position="241"/>
    </location>
    <ligand>
        <name>NADP(+)</name>
        <dbReference type="ChEBI" id="CHEBI:58349"/>
    </ligand>
</feature>
<dbReference type="InterPro" id="IPR036291">
    <property type="entry name" value="NAD(P)-bd_dom_sf"/>
</dbReference>
<proteinExistence type="inferred from homology"/>
<protein>
    <recommendedName>
        <fullName evidence="2 8">Shikimate dehydrogenase (NADP(+))</fullName>
        <shortName evidence="8">SDH</shortName>
        <ecNumber evidence="2 8">1.1.1.25</ecNumber>
    </recommendedName>
</protein>
<dbReference type="GO" id="GO:0009073">
    <property type="term" value="P:aromatic amino acid family biosynthetic process"/>
    <property type="evidence" value="ECO:0007669"/>
    <property type="project" value="UniProtKB-KW"/>
</dbReference>
<name>A0A4P6UWS7_9HYPH</name>
<evidence type="ECO:0000256" key="1">
    <source>
        <dbReference type="ARBA" id="ARBA00004871"/>
    </source>
</evidence>
<dbReference type="EMBL" id="CP036532">
    <property type="protein sequence ID" value="QBK29265.1"/>
    <property type="molecule type" value="Genomic_DNA"/>
</dbReference>
<keyword evidence="3 8" id="KW-0028">Amino-acid biosynthesis</keyword>
<dbReference type="Pfam" id="PF08501">
    <property type="entry name" value="Shikimate_dh_N"/>
    <property type="match status" value="1"/>
</dbReference>
<evidence type="ECO:0000256" key="4">
    <source>
        <dbReference type="ARBA" id="ARBA00022857"/>
    </source>
</evidence>
<feature type="domain" description="Shikimate dehydrogenase substrate binding N-terminal" evidence="10">
    <location>
        <begin position="9"/>
        <end position="91"/>
    </location>
</feature>
<dbReference type="Pfam" id="PF01488">
    <property type="entry name" value="Shikimate_DH"/>
    <property type="match status" value="1"/>
</dbReference>
<feature type="binding site" evidence="8">
    <location>
        <position position="104"/>
    </location>
    <ligand>
        <name>shikimate</name>
        <dbReference type="ChEBI" id="CHEBI:36208"/>
    </ligand>
</feature>
<feature type="binding site" evidence="8">
    <location>
        <position position="220"/>
    </location>
    <ligand>
        <name>shikimate</name>
        <dbReference type="ChEBI" id="CHEBI:36208"/>
    </ligand>
</feature>
<gene>
    <name evidence="8" type="primary">aroE</name>
    <name evidence="11" type="ORF">E0E05_00845</name>
</gene>
<comment type="similarity">
    <text evidence="8">Belongs to the shikimate dehydrogenase family.</text>
</comment>
<dbReference type="InterPro" id="IPR006151">
    <property type="entry name" value="Shikm_DH/Glu-tRNA_Rdtase"/>
</dbReference>
<evidence type="ECO:0000259" key="9">
    <source>
        <dbReference type="Pfam" id="PF01488"/>
    </source>
</evidence>
<dbReference type="InterPro" id="IPR022893">
    <property type="entry name" value="Shikimate_DH_fam"/>
</dbReference>
<dbReference type="EC" id="1.1.1.25" evidence="2 8"/>
<dbReference type="NCBIfam" id="NF001312">
    <property type="entry name" value="PRK00258.1-4"/>
    <property type="match status" value="1"/>
</dbReference>
<feature type="binding site" evidence="8">
    <location>
        <begin position="129"/>
        <end position="133"/>
    </location>
    <ligand>
        <name>NADP(+)</name>
        <dbReference type="ChEBI" id="CHEBI:58349"/>
    </ligand>
</feature>
<accession>A0A4P6UWS7</accession>
<comment type="caution">
    <text evidence="8">Lacks conserved residue(s) required for the propagation of feature annotation.</text>
</comment>
<evidence type="ECO:0000256" key="8">
    <source>
        <dbReference type="HAMAP-Rule" id="MF_00222"/>
    </source>
</evidence>
<dbReference type="GO" id="GO:0005829">
    <property type="term" value="C:cytosol"/>
    <property type="evidence" value="ECO:0007669"/>
    <property type="project" value="TreeGrafter"/>
</dbReference>
<dbReference type="CDD" id="cd01065">
    <property type="entry name" value="NAD_bind_Shikimate_DH"/>
    <property type="match status" value="1"/>
</dbReference>
<dbReference type="GO" id="GO:0009423">
    <property type="term" value="P:chorismate biosynthetic process"/>
    <property type="evidence" value="ECO:0007669"/>
    <property type="project" value="UniProtKB-UniRule"/>
</dbReference>
<dbReference type="GeneID" id="90765827"/>
<dbReference type="SUPFAM" id="SSF53223">
    <property type="entry name" value="Aminoacid dehydrogenase-like, N-terminal domain"/>
    <property type="match status" value="1"/>
</dbReference>
<dbReference type="GO" id="GO:0050661">
    <property type="term" value="F:NADP binding"/>
    <property type="evidence" value="ECO:0007669"/>
    <property type="project" value="InterPro"/>
</dbReference>
<dbReference type="GO" id="GO:0004764">
    <property type="term" value="F:shikimate 3-dehydrogenase (NADP+) activity"/>
    <property type="evidence" value="ECO:0007669"/>
    <property type="project" value="UniProtKB-UniRule"/>
</dbReference>
<dbReference type="OrthoDB" id="9792692at2"/>
<dbReference type="GO" id="GO:0019632">
    <property type="term" value="P:shikimate metabolic process"/>
    <property type="evidence" value="ECO:0007669"/>
    <property type="project" value="InterPro"/>
</dbReference>
<keyword evidence="4 8" id="KW-0521">NADP</keyword>
<dbReference type="GO" id="GO:0008652">
    <property type="term" value="P:amino acid biosynthetic process"/>
    <property type="evidence" value="ECO:0007669"/>
    <property type="project" value="UniProtKB-KW"/>
</dbReference>
<dbReference type="AlphaFoldDB" id="A0A4P6UWS7"/>
<evidence type="ECO:0000313" key="12">
    <source>
        <dbReference type="Proteomes" id="UP000293719"/>
    </source>
</evidence>
<dbReference type="InterPro" id="IPR011342">
    <property type="entry name" value="Shikimate_DH"/>
</dbReference>
<dbReference type="RefSeq" id="WP_131614966.1">
    <property type="nucleotide sequence ID" value="NZ_CP036532.1"/>
</dbReference>
<dbReference type="Gene3D" id="3.40.50.10860">
    <property type="entry name" value="Leucine Dehydrogenase, chain A, domain 1"/>
    <property type="match status" value="1"/>
</dbReference>
<evidence type="ECO:0000256" key="7">
    <source>
        <dbReference type="ARBA" id="ARBA00049442"/>
    </source>
</evidence>
<comment type="subunit">
    <text evidence="8">Homodimer.</text>
</comment>
<evidence type="ECO:0000259" key="10">
    <source>
        <dbReference type="Pfam" id="PF08501"/>
    </source>
</evidence>
<keyword evidence="12" id="KW-1185">Reference proteome</keyword>
<feature type="binding site" evidence="8">
    <location>
        <begin position="17"/>
        <end position="19"/>
    </location>
    <ligand>
        <name>shikimate</name>
        <dbReference type="ChEBI" id="CHEBI:36208"/>
    </ligand>
</feature>
<feature type="binding site" evidence="8">
    <location>
        <begin position="153"/>
        <end position="158"/>
    </location>
    <ligand>
        <name>NADP(+)</name>
        <dbReference type="ChEBI" id="CHEBI:58349"/>
    </ligand>
</feature>
<comment type="catalytic activity">
    <reaction evidence="7 8">
        <text>shikimate + NADP(+) = 3-dehydroshikimate + NADPH + H(+)</text>
        <dbReference type="Rhea" id="RHEA:17737"/>
        <dbReference type="ChEBI" id="CHEBI:15378"/>
        <dbReference type="ChEBI" id="CHEBI:16630"/>
        <dbReference type="ChEBI" id="CHEBI:36208"/>
        <dbReference type="ChEBI" id="CHEBI:57783"/>
        <dbReference type="ChEBI" id="CHEBI:58349"/>
        <dbReference type="EC" id="1.1.1.25"/>
    </reaction>
</comment>
<evidence type="ECO:0000256" key="6">
    <source>
        <dbReference type="ARBA" id="ARBA00023141"/>
    </source>
</evidence>
<feature type="active site" description="Proton acceptor" evidence="8">
    <location>
        <position position="68"/>
    </location>
</feature>
<dbReference type="Proteomes" id="UP000293719">
    <property type="component" value="Chromosome"/>
</dbReference>
<dbReference type="InterPro" id="IPR046346">
    <property type="entry name" value="Aminoacid_DH-like_N_sf"/>
</dbReference>
<keyword evidence="6 8" id="KW-0057">Aromatic amino acid biosynthesis</keyword>
<dbReference type="PANTHER" id="PTHR21089">
    <property type="entry name" value="SHIKIMATE DEHYDROGENASE"/>
    <property type="match status" value="1"/>
</dbReference>
<dbReference type="UniPathway" id="UPA00053">
    <property type="reaction ID" value="UER00087"/>
</dbReference>
<feature type="binding site" evidence="8">
    <location>
        <position position="64"/>
    </location>
    <ligand>
        <name>shikimate</name>
        <dbReference type="ChEBI" id="CHEBI:36208"/>
    </ligand>
</feature>
<dbReference type="Gene3D" id="3.40.50.720">
    <property type="entry name" value="NAD(P)-binding Rossmann-like Domain"/>
    <property type="match status" value="1"/>
</dbReference>
<feature type="binding site" evidence="8">
    <location>
        <position position="218"/>
    </location>
    <ligand>
        <name>NADP(+)</name>
        <dbReference type="ChEBI" id="CHEBI:58349"/>
    </ligand>
</feature>
<reference evidence="11 12" key="1">
    <citation type="journal article" date="2017" name="Int. J. Syst. Evol. Microbiol.">
        <title>Roseitalea porphyridii gen. nov., sp. nov., isolated from a red alga, and reclassification of Hoeflea suaedae Chung et al. 2013 as Pseudohoeflea suaedae gen. nov., comb. nov.</title>
        <authorList>
            <person name="Hyeon J.W."/>
            <person name="Jeong S.E."/>
            <person name="Baek K."/>
            <person name="Jeon C.O."/>
        </authorList>
    </citation>
    <scope>NUCLEOTIDE SEQUENCE [LARGE SCALE GENOMIC DNA]</scope>
    <source>
        <strain evidence="11 12">MA7-20</strain>
    </source>
</reference>
<dbReference type="PANTHER" id="PTHR21089:SF1">
    <property type="entry name" value="BIFUNCTIONAL 3-DEHYDROQUINATE DEHYDRATASE_SHIKIMATE DEHYDROGENASE, CHLOROPLASTIC"/>
    <property type="match status" value="1"/>
</dbReference>
<dbReference type="KEGG" id="rpod:E0E05_00845"/>
<evidence type="ECO:0000256" key="5">
    <source>
        <dbReference type="ARBA" id="ARBA00023002"/>
    </source>
</evidence>
<feature type="domain" description="Quinate/shikimate 5-dehydrogenase/glutamyl-tRNA reductase" evidence="9">
    <location>
        <begin position="122"/>
        <end position="193"/>
    </location>
</feature>
<evidence type="ECO:0000256" key="3">
    <source>
        <dbReference type="ARBA" id="ARBA00022605"/>
    </source>
</evidence>